<dbReference type="AlphaFoldDB" id="A0A1G2LCJ1"/>
<evidence type="ECO:0000259" key="1">
    <source>
        <dbReference type="Pfam" id="PF07603"/>
    </source>
</evidence>
<name>A0A1G2LCJ1_9BACT</name>
<dbReference type="InterPro" id="IPR011460">
    <property type="entry name" value="Lcl_C"/>
</dbReference>
<protein>
    <recommendedName>
        <fullName evidence="1">Lcl C-terminal domain-containing protein</fullName>
    </recommendedName>
</protein>
<proteinExistence type="predicted"/>
<gene>
    <name evidence="2" type="ORF">A3A44_03475</name>
</gene>
<accession>A0A1G2LCJ1</accession>
<feature type="domain" description="Lcl C-terminal" evidence="1">
    <location>
        <begin position="9"/>
        <end position="120"/>
    </location>
</feature>
<sequence>MFEARNGSLVRDRTTGLTWQRQGSTKALKWPEAEAYVAECNDEGFGGLDGWRLPTIEEAATLLEPSGTFRFVSSVFDFQQSWIWTADKSTAHGSVWYVSFIEGCCGSIGMFAKCFARAVRSGLAL</sequence>
<organism evidence="2 3">
    <name type="scientific">Candidatus Sungbacteria bacterium RIFCSPLOWO2_01_FULL_60_25</name>
    <dbReference type="NCBI Taxonomy" id="1802281"/>
    <lineage>
        <taxon>Bacteria</taxon>
        <taxon>Candidatus Sungiibacteriota</taxon>
    </lineage>
</organism>
<comment type="caution">
    <text evidence="2">The sequence shown here is derived from an EMBL/GenBank/DDBJ whole genome shotgun (WGS) entry which is preliminary data.</text>
</comment>
<dbReference type="Proteomes" id="UP000178977">
    <property type="component" value="Unassembled WGS sequence"/>
</dbReference>
<dbReference type="EMBL" id="MHQT01000027">
    <property type="protein sequence ID" value="OHA09337.1"/>
    <property type="molecule type" value="Genomic_DNA"/>
</dbReference>
<evidence type="ECO:0000313" key="3">
    <source>
        <dbReference type="Proteomes" id="UP000178977"/>
    </source>
</evidence>
<dbReference type="STRING" id="1802281.A3A44_03475"/>
<dbReference type="Pfam" id="PF07603">
    <property type="entry name" value="Lcl_C"/>
    <property type="match status" value="1"/>
</dbReference>
<reference evidence="2 3" key="1">
    <citation type="journal article" date="2016" name="Nat. Commun.">
        <title>Thousands of microbial genomes shed light on interconnected biogeochemical processes in an aquifer system.</title>
        <authorList>
            <person name="Anantharaman K."/>
            <person name="Brown C.T."/>
            <person name="Hug L.A."/>
            <person name="Sharon I."/>
            <person name="Castelle C.J."/>
            <person name="Probst A.J."/>
            <person name="Thomas B.C."/>
            <person name="Singh A."/>
            <person name="Wilkins M.J."/>
            <person name="Karaoz U."/>
            <person name="Brodie E.L."/>
            <person name="Williams K.H."/>
            <person name="Hubbard S.S."/>
            <person name="Banfield J.F."/>
        </authorList>
    </citation>
    <scope>NUCLEOTIDE SEQUENCE [LARGE SCALE GENOMIC DNA]</scope>
</reference>
<evidence type="ECO:0000313" key="2">
    <source>
        <dbReference type="EMBL" id="OHA09337.1"/>
    </source>
</evidence>